<sequence length="161" mass="18471">MSKNKGYRKNHLKRETRAYVSNLEVKMEEKEDGHENDGDGDYIKEEEGEEEENTKEEEEATNRKRRGKKTSGNNIKVDLGGSKRRVVVNARLHKGVDAVGHVTPQNPYFMSKGYKKQYLAAVCRQNHVKKDDFCICEFPQTEGNVQDIIKVHIIRSCGSRS</sequence>
<keyword evidence="2" id="KW-1185">Reference proteome</keyword>
<evidence type="ECO:0000313" key="1">
    <source>
        <dbReference type="EMBL" id="KAJ0040382.1"/>
    </source>
</evidence>
<dbReference type="Proteomes" id="UP001163603">
    <property type="component" value="Chromosome 5"/>
</dbReference>
<accession>A0ACC0YS74</accession>
<reference evidence="2" key="1">
    <citation type="journal article" date="2023" name="G3 (Bethesda)">
        <title>Genome assembly and association tests identify interacting loci associated with vigor, precocity, and sex in interspecific pistachio rootstocks.</title>
        <authorList>
            <person name="Palmer W."/>
            <person name="Jacygrad E."/>
            <person name="Sagayaradj S."/>
            <person name="Cavanaugh K."/>
            <person name="Han R."/>
            <person name="Bertier L."/>
            <person name="Beede B."/>
            <person name="Kafkas S."/>
            <person name="Golino D."/>
            <person name="Preece J."/>
            <person name="Michelmore R."/>
        </authorList>
    </citation>
    <scope>NUCLEOTIDE SEQUENCE [LARGE SCALE GENOMIC DNA]</scope>
</reference>
<protein>
    <submittedName>
        <fullName evidence="1">Uncharacterized protein</fullName>
    </submittedName>
</protein>
<gene>
    <name evidence="1" type="ORF">Pint_26877</name>
</gene>
<proteinExistence type="predicted"/>
<organism evidence="1 2">
    <name type="scientific">Pistacia integerrima</name>
    <dbReference type="NCBI Taxonomy" id="434235"/>
    <lineage>
        <taxon>Eukaryota</taxon>
        <taxon>Viridiplantae</taxon>
        <taxon>Streptophyta</taxon>
        <taxon>Embryophyta</taxon>
        <taxon>Tracheophyta</taxon>
        <taxon>Spermatophyta</taxon>
        <taxon>Magnoliopsida</taxon>
        <taxon>eudicotyledons</taxon>
        <taxon>Gunneridae</taxon>
        <taxon>Pentapetalae</taxon>
        <taxon>rosids</taxon>
        <taxon>malvids</taxon>
        <taxon>Sapindales</taxon>
        <taxon>Anacardiaceae</taxon>
        <taxon>Pistacia</taxon>
    </lineage>
</organism>
<evidence type="ECO:0000313" key="2">
    <source>
        <dbReference type="Proteomes" id="UP001163603"/>
    </source>
</evidence>
<name>A0ACC0YS74_9ROSI</name>
<dbReference type="EMBL" id="CM047740">
    <property type="protein sequence ID" value="KAJ0040382.1"/>
    <property type="molecule type" value="Genomic_DNA"/>
</dbReference>
<comment type="caution">
    <text evidence="1">The sequence shown here is derived from an EMBL/GenBank/DDBJ whole genome shotgun (WGS) entry which is preliminary data.</text>
</comment>